<evidence type="ECO:0000313" key="4">
    <source>
        <dbReference type="Proteomes" id="UP000831120"/>
    </source>
</evidence>
<feature type="domain" description="VapC50 C-terminal" evidence="2">
    <location>
        <begin position="135"/>
        <end position="195"/>
    </location>
</feature>
<dbReference type="Proteomes" id="UP000831120">
    <property type="component" value="Chromosome"/>
</dbReference>
<keyword evidence="4" id="KW-1185">Reference proteome</keyword>
<dbReference type="Pfam" id="PF26343">
    <property type="entry name" value="VapC50_C"/>
    <property type="match status" value="1"/>
</dbReference>
<evidence type="ECO:0000259" key="2">
    <source>
        <dbReference type="Pfam" id="PF26343"/>
    </source>
</evidence>
<sequence>MLPRILFLDACVLYPTQTRDLFMRLALEGLVRLKWSQRVQEEWIRNFLQKRPDLGPEQVERVRAMPAKMEAALKPHEPLVEGYEHLVAEVHLPDEDDCHVVAAAHWGGAEAILTFNLHDFPEEDLARFDLVALHPDAFLVELADALIRENAVPGTILKILRNQRGQLRNPPLEAPAFLESLRKAGLTAFARLLRAFASEL</sequence>
<proteinExistence type="predicted"/>
<dbReference type="Pfam" id="PF13470">
    <property type="entry name" value="PIN_3"/>
    <property type="match status" value="1"/>
</dbReference>
<organism evidence="3 4">
    <name type="scientific">Thermus brockianus</name>
    <dbReference type="NCBI Taxonomy" id="56956"/>
    <lineage>
        <taxon>Bacteria</taxon>
        <taxon>Thermotogati</taxon>
        <taxon>Deinococcota</taxon>
        <taxon>Deinococci</taxon>
        <taxon>Thermales</taxon>
        <taxon>Thermaceae</taxon>
        <taxon>Thermus</taxon>
    </lineage>
</organism>
<dbReference type="EMBL" id="AP025593">
    <property type="protein sequence ID" value="BDG16570.1"/>
    <property type="molecule type" value="Genomic_DNA"/>
</dbReference>
<feature type="domain" description="PIN" evidence="1">
    <location>
        <begin position="8"/>
        <end position="118"/>
    </location>
</feature>
<evidence type="ECO:0000313" key="3">
    <source>
        <dbReference type="EMBL" id="BDG16570.1"/>
    </source>
</evidence>
<evidence type="ECO:0000259" key="1">
    <source>
        <dbReference type="Pfam" id="PF13470"/>
    </source>
</evidence>
<evidence type="ECO:0008006" key="5">
    <source>
        <dbReference type="Google" id="ProtNLM"/>
    </source>
</evidence>
<dbReference type="InterPro" id="IPR002716">
    <property type="entry name" value="PIN_dom"/>
</dbReference>
<protein>
    <recommendedName>
        <fullName evidence="5">PIN domain-containing protein</fullName>
    </recommendedName>
</protein>
<gene>
    <name evidence="3" type="ORF">TbrSNM41_13040</name>
</gene>
<dbReference type="RefSeq" id="WP_244362005.1">
    <property type="nucleotide sequence ID" value="NZ_AP025593.1"/>
</dbReference>
<name>A0ABN6NG52_THEBO</name>
<dbReference type="InterPro" id="IPR058652">
    <property type="entry name" value="VapC50_C"/>
</dbReference>
<reference evidence="3 4" key="1">
    <citation type="journal article" date="2022" name="Microbiol. Resour. Announc.">
        <title>Complete Genome Sequences of Thermus Strains Isolated from Senami Hot Spring in Japan.</title>
        <authorList>
            <person name="Miyazaki K."/>
        </authorList>
    </citation>
    <scope>NUCLEOTIDE SEQUENCE [LARGE SCALE GENOMIC DNA]</scope>
    <source>
        <strain evidence="3 4">SNM4-1</strain>
    </source>
</reference>
<accession>A0ABN6NG52</accession>